<keyword evidence="10" id="KW-0812">Transmembrane</keyword>
<dbReference type="PROSITE" id="PS00107">
    <property type="entry name" value="PROTEIN_KINASE_ATP"/>
    <property type="match status" value="1"/>
</dbReference>
<dbReference type="InterPro" id="IPR000719">
    <property type="entry name" value="Prot_kinase_dom"/>
</dbReference>
<feature type="binding site" evidence="8">
    <location>
        <position position="38"/>
    </location>
    <ligand>
        <name>ATP</name>
        <dbReference type="ChEBI" id="CHEBI:30616"/>
    </ligand>
</feature>
<comment type="caution">
    <text evidence="12">The sequence shown here is derived from an EMBL/GenBank/DDBJ whole genome shotgun (WGS) entry which is preliminary data.</text>
</comment>
<evidence type="ECO:0000256" key="6">
    <source>
        <dbReference type="ARBA" id="ARBA00047899"/>
    </source>
</evidence>
<keyword evidence="5 8" id="KW-0067">ATP-binding</keyword>
<dbReference type="Pfam" id="PF00069">
    <property type="entry name" value="Pkinase"/>
    <property type="match status" value="1"/>
</dbReference>
<dbReference type="SMART" id="SM00220">
    <property type="entry name" value="S_TKc"/>
    <property type="match status" value="1"/>
</dbReference>
<organism evidence="12 13">
    <name type="scientific">Candidatus Acidiferrum panamense</name>
    <dbReference type="NCBI Taxonomy" id="2741543"/>
    <lineage>
        <taxon>Bacteria</taxon>
        <taxon>Pseudomonadati</taxon>
        <taxon>Acidobacteriota</taxon>
        <taxon>Terriglobia</taxon>
        <taxon>Candidatus Acidiferrales</taxon>
        <taxon>Candidatus Acidiferrum</taxon>
    </lineage>
</organism>
<feature type="transmembrane region" description="Helical" evidence="10">
    <location>
        <begin position="353"/>
        <end position="376"/>
    </location>
</feature>
<reference evidence="12" key="1">
    <citation type="submission" date="2020-06" db="EMBL/GenBank/DDBJ databases">
        <title>Legume-microbial interactions unlock mineral nutrients during tropical forest succession.</title>
        <authorList>
            <person name="Epihov D.Z."/>
        </authorList>
    </citation>
    <scope>NUCLEOTIDE SEQUENCE [LARGE SCALE GENOMIC DNA]</scope>
    <source>
        <strain evidence="12">Pan2503</strain>
    </source>
</reference>
<dbReference type="PROSITE" id="PS00108">
    <property type="entry name" value="PROTEIN_KINASE_ST"/>
    <property type="match status" value="1"/>
</dbReference>
<comment type="catalytic activity">
    <reaction evidence="6">
        <text>L-threonyl-[protein] + ATP = O-phospho-L-threonyl-[protein] + ADP + H(+)</text>
        <dbReference type="Rhea" id="RHEA:46608"/>
        <dbReference type="Rhea" id="RHEA-COMP:11060"/>
        <dbReference type="Rhea" id="RHEA-COMP:11605"/>
        <dbReference type="ChEBI" id="CHEBI:15378"/>
        <dbReference type="ChEBI" id="CHEBI:30013"/>
        <dbReference type="ChEBI" id="CHEBI:30616"/>
        <dbReference type="ChEBI" id="CHEBI:61977"/>
        <dbReference type="ChEBI" id="CHEBI:456216"/>
        <dbReference type="EC" id="2.7.11.1"/>
    </reaction>
</comment>
<evidence type="ECO:0000256" key="2">
    <source>
        <dbReference type="ARBA" id="ARBA00022679"/>
    </source>
</evidence>
<keyword evidence="3 8" id="KW-0547">Nucleotide-binding</keyword>
<dbReference type="InterPro" id="IPR017441">
    <property type="entry name" value="Protein_kinase_ATP_BS"/>
</dbReference>
<evidence type="ECO:0000256" key="1">
    <source>
        <dbReference type="ARBA" id="ARBA00022527"/>
    </source>
</evidence>
<feature type="compositionally biased region" description="Basic and acidic residues" evidence="9">
    <location>
        <begin position="281"/>
        <end position="296"/>
    </location>
</feature>
<feature type="region of interest" description="Disordered" evidence="9">
    <location>
        <begin position="281"/>
        <end position="322"/>
    </location>
</feature>
<dbReference type="EMBL" id="JACDQQ010002728">
    <property type="protein sequence ID" value="MBA0088879.1"/>
    <property type="molecule type" value="Genomic_DNA"/>
</dbReference>
<gene>
    <name evidence="12" type="ORF">HRJ53_28155</name>
</gene>
<evidence type="ECO:0000256" key="7">
    <source>
        <dbReference type="ARBA" id="ARBA00048679"/>
    </source>
</evidence>
<keyword evidence="10" id="KW-1133">Transmembrane helix</keyword>
<keyword evidence="13" id="KW-1185">Reference proteome</keyword>
<dbReference type="Proteomes" id="UP000567293">
    <property type="component" value="Unassembled WGS sequence"/>
</dbReference>
<sequence length="396" mass="43049">MIGTLVSNYRILEKLGGGGMGVVYKAEDTRLGRFVALKFLPEELAKDPLALERFQREARAASSLNHASICTIYDIGESAGRNFLVMEFLEGQTLRDRIAGRPLPLDLLSDLGVQVADALDAAHAKGIVHRDIKPANIFVTGRNQAKILDFGLAKIGPHARSPVSATTTASGATLLDDNLTSPGTALGTIAYMSPEQVRGEELDARTDLFSFGVVLYEMATGNQAFTGPTSGVIFDGILNRRPVEPLRLNPILPLELERILNKALEKDRTLRYQTASDLRADLQRQRRDSTSGKLREWQAASSSARPFEAPPPPLPVPSGSRKKLFRSSTDKKIAGVCAGLADYWDVDATLIRVLWLVLTLFTGIGLLAYPMLWMVLRVAPVGVTPTSGTAVERVES</sequence>
<dbReference type="InterPro" id="IPR007168">
    <property type="entry name" value="Phageshock_PspC_N"/>
</dbReference>
<evidence type="ECO:0000259" key="11">
    <source>
        <dbReference type="PROSITE" id="PS50011"/>
    </source>
</evidence>
<evidence type="ECO:0000256" key="10">
    <source>
        <dbReference type="SAM" id="Phobius"/>
    </source>
</evidence>
<dbReference type="AlphaFoldDB" id="A0A7V8NWN5"/>
<dbReference type="PANTHER" id="PTHR43289">
    <property type="entry name" value="MITOGEN-ACTIVATED PROTEIN KINASE KINASE KINASE 20-RELATED"/>
    <property type="match status" value="1"/>
</dbReference>
<keyword evidence="2" id="KW-0808">Transferase</keyword>
<dbReference type="FunFam" id="3.30.200.20:FF:000035">
    <property type="entry name" value="Serine/threonine protein kinase Stk1"/>
    <property type="match status" value="1"/>
</dbReference>
<dbReference type="GO" id="GO:0005524">
    <property type="term" value="F:ATP binding"/>
    <property type="evidence" value="ECO:0007669"/>
    <property type="project" value="UniProtKB-UniRule"/>
</dbReference>
<dbReference type="InterPro" id="IPR011009">
    <property type="entry name" value="Kinase-like_dom_sf"/>
</dbReference>
<evidence type="ECO:0000256" key="3">
    <source>
        <dbReference type="ARBA" id="ARBA00022741"/>
    </source>
</evidence>
<evidence type="ECO:0000256" key="9">
    <source>
        <dbReference type="SAM" id="MobiDB-lite"/>
    </source>
</evidence>
<dbReference type="SUPFAM" id="SSF56112">
    <property type="entry name" value="Protein kinase-like (PK-like)"/>
    <property type="match status" value="1"/>
</dbReference>
<evidence type="ECO:0000256" key="4">
    <source>
        <dbReference type="ARBA" id="ARBA00022777"/>
    </source>
</evidence>
<dbReference type="CDD" id="cd14014">
    <property type="entry name" value="STKc_PknB_like"/>
    <property type="match status" value="1"/>
</dbReference>
<evidence type="ECO:0000313" key="13">
    <source>
        <dbReference type="Proteomes" id="UP000567293"/>
    </source>
</evidence>
<evidence type="ECO:0000256" key="5">
    <source>
        <dbReference type="ARBA" id="ARBA00022840"/>
    </source>
</evidence>
<keyword evidence="10" id="KW-0472">Membrane</keyword>
<comment type="catalytic activity">
    <reaction evidence="7">
        <text>L-seryl-[protein] + ATP = O-phospho-L-seryl-[protein] + ADP + H(+)</text>
        <dbReference type="Rhea" id="RHEA:17989"/>
        <dbReference type="Rhea" id="RHEA-COMP:9863"/>
        <dbReference type="Rhea" id="RHEA-COMP:11604"/>
        <dbReference type="ChEBI" id="CHEBI:15378"/>
        <dbReference type="ChEBI" id="CHEBI:29999"/>
        <dbReference type="ChEBI" id="CHEBI:30616"/>
        <dbReference type="ChEBI" id="CHEBI:83421"/>
        <dbReference type="ChEBI" id="CHEBI:456216"/>
        <dbReference type="EC" id="2.7.11.1"/>
    </reaction>
</comment>
<dbReference type="Gene3D" id="3.30.200.20">
    <property type="entry name" value="Phosphorylase Kinase, domain 1"/>
    <property type="match status" value="1"/>
</dbReference>
<accession>A0A7V8NWN5</accession>
<evidence type="ECO:0000313" key="12">
    <source>
        <dbReference type="EMBL" id="MBA0088879.1"/>
    </source>
</evidence>
<protein>
    <submittedName>
        <fullName evidence="12">Protein kinase</fullName>
    </submittedName>
</protein>
<dbReference type="Gene3D" id="1.10.510.10">
    <property type="entry name" value="Transferase(Phosphotransferase) domain 1"/>
    <property type="match status" value="1"/>
</dbReference>
<name>A0A7V8NWN5_9BACT</name>
<dbReference type="PROSITE" id="PS50011">
    <property type="entry name" value="PROTEIN_KINASE_DOM"/>
    <property type="match status" value="1"/>
</dbReference>
<dbReference type="PANTHER" id="PTHR43289:SF6">
    <property type="entry name" value="SERINE_THREONINE-PROTEIN KINASE NEKL-3"/>
    <property type="match status" value="1"/>
</dbReference>
<proteinExistence type="predicted"/>
<keyword evidence="4 12" id="KW-0418">Kinase</keyword>
<keyword evidence="1" id="KW-0723">Serine/threonine-protein kinase</keyword>
<feature type="domain" description="Protein kinase" evidence="11">
    <location>
        <begin position="9"/>
        <end position="283"/>
    </location>
</feature>
<dbReference type="InterPro" id="IPR008271">
    <property type="entry name" value="Ser/Thr_kinase_AS"/>
</dbReference>
<evidence type="ECO:0000256" key="8">
    <source>
        <dbReference type="PROSITE-ProRule" id="PRU10141"/>
    </source>
</evidence>
<dbReference type="Pfam" id="PF04024">
    <property type="entry name" value="PspC"/>
    <property type="match status" value="1"/>
</dbReference>
<dbReference type="GO" id="GO:0004674">
    <property type="term" value="F:protein serine/threonine kinase activity"/>
    <property type="evidence" value="ECO:0007669"/>
    <property type="project" value="UniProtKB-KW"/>
</dbReference>